<evidence type="ECO:0000313" key="1">
    <source>
        <dbReference type="EMBL" id="OGM58421.1"/>
    </source>
</evidence>
<gene>
    <name evidence="1" type="ORF">A3A75_00595</name>
</gene>
<dbReference type="Proteomes" id="UP000179018">
    <property type="component" value="Unassembled WGS sequence"/>
</dbReference>
<proteinExistence type="predicted"/>
<reference evidence="1 2" key="1">
    <citation type="journal article" date="2016" name="Nat. Commun.">
        <title>Thousands of microbial genomes shed light on interconnected biogeochemical processes in an aquifer system.</title>
        <authorList>
            <person name="Anantharaman K."/>
            <person name="Brown C.T."/>
            <person name="Hug L.A."/>
            <person name="Sharon I."/>
            <person name="Castelle C.J."/>
            <person name="Probst A.J."/>
            <person name="Thomas B.C."/>
            <person name="Singh A."/>
            <person name="Wilkins M.J."/>
            <person name="Karaoz U."/>
            <person name="Brodie E.L."/>
            <person name="Williams K.H."/>
            <person name="Hubbard S.S."/>
            <person name="Banfield J.F."/>
        </authorList>
    </citation>
    <scope>NUCLEOTIDE SEQUENCE [LARGE SCALE GENOMIC DNA]</scope>
</reference>
<comment type="caution">
    <text evidence="1">The sequence shown here is derived from an EMBL/GenBank/DDBJ whole genome shotgun (WGS) entry which is preliminary data.</text>
</comment>
<sequence length="148" mass="16245">MTVRITKWAPDTCECIVEYSWDDSVSEKQRVHTFVRIVRKGPEHAHLSDKAAYEAMLDENLSRGRLLDAILTDPKFAPHVGDVSEAATGQTTKGSLPGHRPVVSYDSVFSGTGRRLRVSVPLMNLAEREVLQKLADSLLSAGKVVVTG</sequence>
<accession>A0A1F8B340</accession>
<evidence type="ECO:0000313" key="2">
    <source>
        <dbReference type="Proteomes" id="UP000179018"/>
    </source>
</evidence>
<name>A0A1F8B340_9BACT</name>
<dbReference type="EMBL" id="MGHC01000036">
    <property type="protein sequence ID" value="OGM58421.1"/>
    <property type="molecule type" value="Genomic_DNA"/>
</dbReference>
<organism evidence="1 2">
    <name type="scientific">Candidatus Woesebacteria bacterium RIFCSPLOWO2_01_FULL_39_10</name>
    <dbReference type="NCBI Taxonomy" id="1802516"/>
    <lineage>
        <taxon>Bacteria</taxon>
        <taxon>Candidatus Woeseibacteriota</taxon>
    </lineage>
</organism>
<protein>
    <submittedName>
        <fullName evidence="1">Uncharacterized protein</fullName>
    </submittedName>
</protein>
<dbReference type="AlphaFoldDB" id="A0A1F8B340"/>